<dbReference type="InterPro" id="IPR007110">
    <property type="entry name" value="Ig-like_dom"/>
</dbReference>
<dbReference type="CDD" id="cd00096">
    <property type="entry name" value="Ig"/>
    <property type="match status" value="1"/>
</dbReference>
<feature type="domain" description="Ig-like" evidence="3">
    <location>
        <begin position="105"/>
        <end position="193"/>
    </location>
</feature>
<dbReference type="InterPro" id="IPR013098">
    <property type="entry name" value="Ig_I-set"/>
</dbReference>
<evidence type="ECO:0000259" key="3">
    <source>
        <dbReference type="PROSITE" id="PS50835"/>
    </source>
</evidence>
<dbReference type="Ensembl" id="ENSMMDT00005004801.1">
    <property type="protein sequence ID" value="ENSMMDP00005004682.1"/>
    <property type="gene ID" value="ENSMMDG00005002553.1"/>
</dbReference>
<dbReference type="InterPro" id="IPR003006">
    <property type="entry name" value="Ig/MHC_CS"/>
</dbReference>
<name>A0A667WR14_9TELE</name>
<evidence type="ECO:0000256" key="1">
    <source>
        <dbReference type="ARBA" id="ARBA00022737"/>
    </source>
</evidence>
<protein>
    <recommendedName>
        <fullName evidence="3">Ig-like domain-containing protein</fullName>
    </recommendedName>
</protein>
<dbReference type="Gene3D" id="2.60.40.10">
    <property type="entry name" value="Immunoglobulins"/>
    <property type="match status" value="3"/>
</dbReference>
<organism evidence="4 5">
    <name type="scientific">Myripristis murdjan</name>
    <name type="common">pinecone soldierfish</name>
    <dbReference type="NCBI Taxonomy" id="586833"/>
    <lineage>
        <taxon>Eukaryota</taxon>
        <taxon>Metazoa</taxon>
        <taxon>Chordata</taxon>
        <taxon>Craniata</taxon>
        <taxon>Vertebrata</taxon>
        <taxon>Euteleostomi</taxon>
        <taxon>Actinopterygii</taxon>
        <taxon>Neopterygii</taxon>
        <taxon>Teleostei</taxon>
        <taxon>Neoteleostei</taxon>
        <taxon>Acanthomorphata</taxon>
        <taxon>Holocentriformes</taxon>
        <taxon>Holocentridae</taxon>
        <taxon>Myripristis</taxon>
    </lineage>
</organism>
<sequence>CLHCSGRCCSLSVLIPPTFIKKLMNVQEIWGSVVTMECKVAGSLPMSVEWTKGSRKITTSSKHKLSHVDNTVSLELKLAESGDTGEYSCKVMHLNLVSLWVLVPPSFVAEPEPQAVFPKSTVHFRSIFQGTPPFTVKWFKDDSELVTGPTCTLGLEKYSSTLELHSVGPLQDGIYSCQVSNEAGTVKSAAELLVKGVTILFFYGDNYKIMFADSTAYLQLRTTKFEDNGVYTCEAHNDAGSASCSTILTVQGQLLNGYLAFNPSIFLMLDLL</sequence>
<dbReference type="PANTHER" id="PTHR13817:SF166">
    <property type="entry name" value="NEURONAL IGCAM-RELATED"/>
    <property type="match status" value="1"/>
</dbReference>
<reference evidence="4" key="1">
    <citation type="submission" date="2019-06" db="EMBL/GenBank/DDBJ databases">
        <authorList>
            <consortium name="Wellcome Sanger Institute Data Sharing"/>
        </authorList>
    </citation>
    <scope>NUCLEOTIDE SEQUENCE [LARGE SCALE GENOMIC DNA]</scope>
</reference>
<dbReference type="GeneTree" id="ENSGT01110000267173"/>
<dbReference type="PROSITE" id="PS50835">
    <property type="entry name" value="IG_LIKE"/>
    <property type="match status" value="2"/>
</dbReference>
<dbReference type="InterPro" id="IPR003599">
    <property type="entry name" value="Ig_sub"/>
</dbReference>
<dbReference type="SUPFAM" id="SSF48726">
    <property type="entry name" value="Immunoglobulin"/>
    <property type="match status" value="3"/>
</dbReference>
<dbReference type="FunFam" id="2.60.40.10:FF:000022">
    <property type="entry name" value="Cardiac titin"/>
    <property type="match status" value="2"/>
</dbReference>
<dbReference type="AlphaFoldDB" id="A0A667WR14"/>
<proteinExistence type="predicted"/>
<dbReference type="PANTHER" id="PTHR13817">
    <property type="entry name" value="TITIN"/>
    <property type="match status" value="1"/>
</dbReference>
<dbReference type="InterPro" id="IPR050964">
    <property type="entry name" value="Striated_Muscle_Regulatory"/>
</dbReference>
<keyword evidence="5" id="KW-1185">Reference proteome</keyword>
<dbReference type="InterPro" id="IPR013783">
    <property type="entry name" value="Ig-like_fold"/>
</dbReference>
<evidence type="ECO:0000313" key="5">
    <source>
        <dbReference type="Proteomes" id="UP000472263"/>
    </source>
</evidence>
<dbReference type="InterPro" id="IPR003598">
    <property type="entry name" value="Ig_sub2"/>
</dbReference>
<dbReference type="PROSITE" id="PS00290">
    <property type="entry name" value="IG_MHC"/>
    <property type="match status" value="1"/>
</dbReference>
<evidence type="ECO:0000313" key="4">
    <source>
        <dbReference type="Ensembl" id="ENSMMDP00005004682.1"/>
    </source>
</evidence>
<dbReference type="SMART" id="SM00409">
    <property type="entry name" value="IG"/>
    <property type="match status" value="3"/>
</dbReference>
<feature type="domain" description="Ig-like" evidence="3">
    <location>
        <begin position="17"/>
        <end position="93"/>
    </location>
</feature>
<reference evidence="4" key="3">
    <citation type="submission" date="2025-09" db="UniProtKB">
        <authorList>
            <consortium name="Ensembl"/>
        </authorList>
    </citation>
    <scope>IDENTIFICATION</scope>
</reference>
<accession>A0A667WR14</accession>
<reference evidence="4" key="2">
    <citation type="submission" date="2025-08" db="UniProtKB">
        <authorList>
            <consortium name="Ensembl"/>
        </authorList>
    </citation>
    <scope>IDENTIFICATION</scope>
</reference>
<keyword evidence="1" id="KW-0677">Repeat</keyword>
<keyword evidence="2" id="KW-0393">Immunoglobulin domain</keyword>
<dbReference type="Pfam" id="PF07679">
    <property type="entry name" value="I-set"/>
    <property type="match status" value="3"/>
</dbReference>
<dbReference type="SMART" id="SM00408">
    <property type="entry name" value="IGc2"/>
    <property type="match status" value="3"/>
</dbReference>
<dbReference type="Proteomes" id="UP000472263">
    <property type="component" value="Chromosome 21"/>
</dbReference>
<dbReference type="InterPro" id="IPR036179">
    <property type="entry name" value="Ig-like_dom_sf"/>
</dbReference>
<evidence type="ECO:0000256" key="2">
    <source>
        <dbReference type="ARBA" id="ARBA00023319"/>
    </source>
</evidence>